<dbReference type="STRING" id="289003.SAMN05216190_1133"/>
<dbReference type="EMBL" id="FOWX01000013">
    <property type="protein sequence ID" value="SFP56932.1"/>
    <property type="molecule type" value="Genomic_DNA"/>
</dbReference>
<proteinExistence type="predicted"/>
<sequence length="296" mass="33533">MSDIQDVELPLVTVIIPSYNHGKYVEQSIASVLQQSYPRVELLVVDDGSQDDSVERIQRLQAIHGFDFRVQANQGLSRTLNGAIARACGSLIAPFGSDDVMCPERLALQVAHLRDKPEVGICGGNIEKIDETGRPLPKQRMKPARRLTFDDIFLGRQPGAPAPTMLFRREALEAVGGFDPEIRLEDLLIKLKITRAGYVIDVLDAVLAQYRTHEHNTYKNYRFMIDNVLKTYAQFSDEPAYAEVCARFVNSMLLKCAREDKALARELFEQLPWRFWNRKTARALGRFLLPAARRTS</sequence>
<organism evidence="3 4">
    <name type="scientific">Pseudomonas borbori</name>
    <dbReference type="NCBI Taxonomy" id="289003"/>
    <lineage>
        <taxon>Bacteria</taxon>
        <taxon>Pseudomonadati</taxon>
        <taxon>Pseudomonadota</taxon>
        <taxon>Gammaproteobacteria</taxon>
        <taxon>Pseudomonadales</taxon>
        <taxon>Pseudomonadaceae</taxon>
        <taxon>Pseudomonas</taxon>
    </lineage>
</organism>
<dbReference type="GO" id="GO:0016740">
    <property type="term" value="F:transferase activity"/>
    <property type="evidence" value="ECO:0007669"/>
    <property type="project" value="UniProtKB-KW"/>
</dbReference>
<dbReference type="Gene3D" id="3.90.550.10">
    <property type="entry name" value="Spore Coat Polysaccharide Biosynthesis Protein SpsA, Chain A"/>
    <property type="match status" value="1"/>
</dbReference>
<evidence type="ECO:0000313" key="4">
    <source>
        <dbReference type="Proteomes" id="UP000198784"/>
    </source>
</evidence>
<keyword evidence="1" id="KW-0472">Membrane</keyword>
<evidence type="ECO:0000256" key="1">
    <source>
        <dbReference type="ARBA" id="ARBA00022519"/>
    </source>
</evidence>
<dbReference type="PANTHER" id="PTHR43685">
    <property type="entry name" value="GLYCOSYLTRANSFERASE"/>
    <property type="match status" value="1"/>
</dbReference>
<evidence type="ECO:0000313" key="3">
    <source>
        <dbReference type="EMBL" id="SFP56932.1"/>
    </source>
</evidence>
<protein>
    <submittedName>
        <fullName evidence="3">Alpha-1,3-rhamnosyltransferase</fullName>
    </submittedName>
</protein>
<dbReference type="PANTHER" id="PTHR43685:SF2">
    <property type="entry name" value="GLYCOSYLTRANSFERASE 2-LIKE DOMAIN-CONTAINING PROTEIN"/>
    <property type="match status" value="1"/>
</dbReference>
<keyword evidence="1" id="KW-1003">Cell membrane</keyword>
<dbReference type="InterPro" id="IPR029044">
    <property type="entry name" value="Nucleotide-diphossugar_trans"/>
</dbReference>
<dbReference type="InterPro" id="IPR001173">
    <property type="entry name" value="Glyco_trans_2-like"/>
</dbReference>
<dbReference type="OrthoDB" id="8742915at2"/>
<dbReference type="RefSeq" id="WP_090500996.1">
    <property type="nucleotide sequence ID" value="NZ_FOWX01000013.1"/>
</dbReference>
<keyword evidence="3" id="KW-0808">Transferase</keyword>
<name>A0A1I5REI0_9PSED</name>
<evidence type="ECO:0000259" key="2">
    <source>
        <dbReference type="Pfam" id="PF00535"/>
    </source>
</evidence>
<dbReference type="Pfam" id="PF00535">
    <property type="entry name" value="Glycos_transf_2"/>
    <property type="match status" value="1"/>
</dbReference>
<accession>A0A1I5REI0</accession>
<dbReference type="InterPro" id="IPR050834">
    <property type="entry name" value="Glycosyltransf_2"/>
</dbReference>
<gene>
    <name evidence="3" type="ORF">SAMN05216190_1133</name>
</gene>
<dbReference type="AlphaFoldDB" id="A0A1I5REI0"/>
<dbReference type="Proteomes" id="UP000198784">
    <property type="component" value="Unassembled WGS sequence"/>
</dbReference>
<reference evidence="4" key="1">
    <citation type="submission" date="2016-10" db="EMBL/GenBank/DDBJ databases">
        <authorList>
            <person name="Varghese N."/>
            <person name="Submissions S."/>
        </authorList>
    </citation>
    <scope>NUCLEOTIDE SEQUENCE [LARGE SCALE GENOMIC DNA]</scope>
    <source>
        <strain evidence="4">DSM 17834</strain>
    </source>
</reference>
<feature type="domain" description="Glycosyltransferase 2-like" evidence="2">
    <location>
        <begin position="13"/>
        <end position="175"/>
    </location>
</feature>
<dbReference type="SUPFAM" id="SSF53448">
    <property type="entry name" value="Nucleotide-diphospho-sugar transferases"/>
    <property type="match status" value="1"/>
</dbReference>
<keyword evidence="4" id="KW-1185">Reference proteome</keyword>
<keyword evidence="1" id="KW-0997">Cell inner membrane</keyword>